<dbReference type="AlphaFoldDB" id="A0A0B1TIT5"/>
<sequence>MILSDSFSVSVIIYQERLFSEMARVKFEYEPQHNDELRLGEIGQLITIIRKDCGDAGWFEGEINGRRGLFPDNFVELVQVPINTRSGTIYHQPTHHPKVITKAPAATPAGVVPPAVPAKPLKQKLSDGCTSINGASGTSPPTSNVTTAPTSVLPSQVKQQNSAFAAARDRISKDLVVGQPGQVASKLTKSVIVTSGSESIATARPVSNIETDESADDVIKPLSHVTKNRVRPPGKRPVSMLIIKKRGSTDNLIESPTHATTSDVVEKNPFSGALSTSLSTSTSPTSNSAKTSTSTVSAKILPVRPPPADVKKEEKRDHIIGGVKTSTPVTTHSSMTTSLSSSVDSEWVSRKEYNELLARLASLEARVAQLERR</sequence>
<dbReference type="InterPro" id="IPR004001">
    <property type="entry name" value="Actin_CS"/>
</dbReference>
<evidence type="ECO:0000256" key="2">
    <source>
        <dbReference type="PROSITE-ProRule" id="PRU00192"/>
    </source>
</evidence>
<evidence type="ECO:0000259" key="4">
    <source>
        <dbReference type="PROSITE" id="PS50002"/>
    </source>
</evidence>
<feature type="compositionally biased region" description="Polar residues" evidence="3">
    <location>
        <begin position="128"/>
        <end position="150"/>
    </location>
</feature>
<evidence type="ECO:0000256" key="1">
    <source>
        <dbReference type="ARBA" id="ARBA00022443"/>
    </source>
</evidence>
<dbReference type="PROSITE" id="PS00432">
    <property type="entry name" value="ACTINS_2"/>
    <property type="match status" value="1"/>
</dbReference>
<keyword evidence="6" id="KW-1185">Reference proteome</keyword>
<accession>A0A0B1TIT5</accession>
<evidence type="ECO:0000256" key="3">
    <source>
        <dbReference type="SAM" id="MobiDB-lite"/>
    </source>
</evidence>
<reference evidence="5 6" key="1">
    <citation type="submission" date="2014-03" db="EMBL/GenBank/DDBJ databases">
        <title>Draft genome of the hookworm Oesophagostomum dentatum.</title>
        <authorList>
            <person name="Mitreva M."/>
        </authorList>
    </citation>
    <scope>NUCLEOTIDE SEQUENCE [LARGE SCALE GENOMIC DNA]</scope>
    <source>
        <strain evidence="5 6">OD-Hann</strain>
    </source>
</reference>
<dbReference type="InterPro" id="IPR036028">
    <property type="entry name" value="SH3-like_dom_sf"/>
</dbReference>
<feature type="domain" description="SH3" evidence="4">
    <location>
        <begin position="18"/>
        <end position="80"/>
    </location>
</feature>
<organism evidence="5 6">
    <name type="scientific">Oesophagostomum dentatum</name>
    <name type="common">Nodular worm</name>
    <dbReference type="NCBI Taxonomy" id="61180"/>
    <lineage>
        <taxon>Eukaryota</taxon>
        <taxon>Metazoa</taxon>
        <taxon>Ecdysozoa</taxon>
        <taxon>Nematoda</taxon>
        <taxon>Chromadorea</taxon>
        <taxon>Rhabditida</taxon>
        <taxon>Rhabditina</taxon>
        <taxon>Rhabditomorpha</taxon>
        <taxon>Strongyloidea</taxon>
        <taxon>Strongylidae</taxon>
        <taxon>Oesophagostomum</taxon>
    </lineage>
</organism>
<dbReference type="PANTHER" id="PTHR14167">
    <property type="entry name" value="SH3 DOMAIN-CONTAINING"/>
    <property type="match status" value="1"/>
</dbReference>
<dbReference type="GO" id="GO:0016477">
    <property type="term" value="P:cell migration"/>
    <property type="evidence" value="ECO:0007669"/>
    <property type="project" value="TreeGrafter"/>
</dbReference>
<dbReference type="Pfam" id="PF14604">
    <property type="entry name" value="SH3_9"/>
    <property type="match status" value="1"/>
</dbReference>
<dbReference type="InterPro" id="IPR050384">
    <property type="entry name" value="Endophilin_SH3RF"/>
</dbReference>
<dbReference type="OrthoDB" id="10255964at2759"/>
<gene>
    <name evidence="5" type="ORF">OESDEN_04032</name>
</gene>
<dbReference type="Gene3D" id="2.30.30.40">
    <property type="entry name" value="SH3 Domains"/>
    <property type="match status" value="1"/>
</dbReference>
<name>A0A0B1TIT5_OESDE</name>
<protein>
    <submittedName>
        <fullName evidence="5">SH3 domain protein</fullName>
    </submittedName>
</protein>
<keyword evidence="1 2" id="KW-0728">SH3 domain</keyword>
<dbReference type="GO" id="GO:0007015">
    <property type="term" value="P:actin filament organization"/>
    <property type="evidence" value="ECO:0007669"/>
    <property type="project" value="TreeGrafter"/>
</dbReference>
<dbReference type="SUPFAM" id="SSF50044">
    <property type="entry name" value="SH3-domain"/>
    <property type="match status" value="1"/>
</dbReference>
<evidence type="ECO:0000313" key="6">
    <source>
        <dbReference type="Proteomes" id="UP000053660"/>
    </source>
</evidence>
<dbReference type="InterPro" id="IPR001452">
    <property type="entry name" value="SH3_domain"/>
</dbReference>
<dbReference type="PANTHER" id="PTHR14167:SF92">
    <property type="entry name" value="CIN85 AND CD2AP RELATED, ISOFORM J"/>
    <property type="match status" value="1"/>
</dbReference>
<dbReference type="Proteomes" id="UP000053660">
    <property type="component" value="Unassembled WGS sequence"/>
</dbReference>
<dbReference type="EMBL" id="KN549786">
    <property type="protein sequence ID" value="KHJ96016.1"/>
    <property type="molecule type" value="Genomic_DNA"/>
</dbReference>
<feature type="compositionally biased region" description="Low complexity" evidence="3">
    <location>
        <begin position="275"/>
        <end position="296"/>
    </location>
</feature>
<dbReference type="SMART" id="SM00326">
    <property type="entry name" value="SH3"/>
    <property type="match status" value="1"/>
</dbReference>
<feature type="region of interest" description="Disordered" evidence="3">
    <location>
        <begin position="274"/>
        <end position="296"/>
    </location>
</feature>
<dbReference type="PROSITE" id="PS50002">
    <property type="entry name" value="SH3"/>
    <property type="match status" value="1"/>
</dbReference>
<evidence type="ECO:0000313" key="5">
    <source>
        <dbReference type="EMBL" id="KHJ96016.1"/>
    </source>
</evidence>
<dbReference type="CDD" id="cd11875">
    <property type="entry name" value="SH3_CD2AP-like_3"/>
    <property type="match status" value="1"/>
</dbReference>
<proteinExistence type="predicted"/>
<feature type="region of interest" description="Disordered" evidence="3">
    <location>
        <begin position="122"/>
        <end position="150"/>
    </location>
</feature>